<keyword evidence="1" id="KW-0732">Signal</keyword>
<proteinExistence type="predicted"/>
<dbReference type="Gene3D" id="3.10.450.50">
    <property type="match status" value="1"/>
</dbReference>
<dbReference type="InterPro" id="IPR032710">
    <property type="entry name" value="NTF2-like_dom_sf"/>
</dbReference>
<dbReference type="RefSeq" id="WP_237229955.1">
    <property type="nucleotide sequence ID" value="NZ_JAKKDV010000001.1"/>
</dbReference>
<accession>A0ABS9IFD8</accession>
<sequence>MRQIILLVSLLISFSCFSQEPDDSDKIKVKKVVNQFFESLNKQDTILYKKILFLEGQIWSINNTTKSSSMSMRFFRDDIGTFNPDEIWEEIPLSFDIKIHNGIAMAWVPYEFKVNGEFTHCGIDIFTLSETNEGWKIINASYTKYLDGCNELKN</sequence>
<gene>
    <name evidence="2" type="ORF">L3X39_02440</name>
</gene>
<evidence type="ECO:0000313" key="2">
    <source>
        <dbReference type="EMBL" id="MCF7559481.1"/>
    </source>
</evidence>
<evidence type="ECO:0000313" key="3">
    <source>
        <dbReference type="Proteomes" id="UP001200022"/>
    </source>
</evidence>
<organism evidence="2 3">
    <name type="scientific">Flaviramulus multivorans</name>
    <dbReference type="NCBI Taxonomy" id="1304750"/>
    <lineage>
        <taxon>Bacteria</taxon>
        <taxon>Pseudomonadati</taxon>
        <taxon>Bacteroidota</taxon>
        <taxon>Flavobacteriia</taxon>
        <taxon>Flavobacteriales</taxon>
        <taxon>Flavobacteriaceae</taxon>
        <taxon>Flaviramulus</taxon>
    </lineage>
</organism>
<dbReference type="EMBL" id="JAKKDV010000001">
    <property type="protein sequence ID" value="MCF7559481.1"/>
    <property type="molecule type" value="Genomic_DNA"/>
</dbReference>
<evidence type="ECO:0000256" key="1">
    <source>
        <dbReference type="SAM" id="SignalP"/>
    </source>
</evidence>
<reference evidence="2 3" key="1">
    <citation type="submission" date="2022-01" db="EMBL/GenBank/DDBJ databases">
        <title>Draft genome sequence of Sabulilitoribacter multivorans KCTC 32326.</title>
        <authorList>
            <person name="Oh J.-S."/>
        </authorList>
    </citation>
    <scope>NUCLEOTIDE SEQUENCE [LARGE SCALE GENOMIC DNA]</scope>
    <source>
        <strain evidence="2 3">M-M16</strain>
    </source>
</reference>
<feature type="signal peptide" evidence="1">
    <location>
        <begin position="1"/>
        <end position="18"/>
    </location>
</feature>
<dbReference type="PROSITE" id="PS51257">
    <property type="entry name" value="PROKAR_LIPOPROTEIN"/>
    <property type="match status" value="1"/>
</dbReference>
<evidence type="ECO:0008006" key="4">
    <source>
        <dbReference type="Google" id="ProtNLM"/>
    </source>
</evidence>
<keyword evidence="3" id="KW-1185">Reference proteome</keyword>
<dbReference type="SUPFAM" id="SSF54427">
    <property type="entry name" value="NTF2-like"/>
    <property type="match status" value="1"/>
</dbReference>
<comment type="caution">
    <text evidence="2">The sequence shown here is derived from an EMBL/GenBank/DDBJ whole genome shotgun (WGS) entry which is preliminary data.</text>
</comment>
<name>A0ABS9IFD8_9FLAO</name>
<dbReference type="Proteomes" id="UP001200022">
    <property type="component" value="Unassembled WGS sequence"/>
</dbReference>
<protein>
    <recommendedName>
        <fullName evidence="4">Lumazine-binding</fullName>
    </recommendedName>
</protein>
<feature type="chain" id="PRO_5046112674" description="Lumazine-binding" evidence="1">
    <location>
        <begin position="19"/>
        <end position="154"/>
    </location>
</feature>